<dbReference type="UniPathway" id="UPA00035">
    <property type="reaction ID" value="UER00041"/>
</dbReference>
<dbReference type="InterPro" id="IPR029062">
    <property type="entry name" value="Class_I_gatase-like"/>
</dbReference>
<protein>
    <recommendedName>
        <fullName evidence="10">Anthranilate phosphoribosyltransferase</fullName>
        <ecNumber evidence="10">2.4.2.18</ecNumber>
    </recommendedName>
</protein>
<keyword evidence="10" id="KW-0479">Metal-binding</keyword>
<keyword evidence="3 10" id="KW-0328">Glycosyltransferase</keyword>
<dbReference type="SUPFAM" id="SSF47648">
    <property type="entry name" value="Nucleoside phosphorylase/phosphoribosyltransferase N-terminal domain"/>
    <property type="match status" value="1"/>
</dbReference>
<evidence type="ECO:0000259" key="12">
    <source>
        <dbReference type="Pfam" id="PF00591"/>
    </source>
</evidence>
<evidence type="ECO:0000259" key="13">
    <source>
        <dbReference type="Pfam" id="PF02885"/>
    </source>
</evidence>
<dbReference type="AlphaFoldDB" id="A0A7V4U1N0"/>
<feature type="binding site" evidence="10">
    <location>
        <position position="273"/>
    </location>
    <ligand>
        <name>5-phospho-alpha-D-ribose 1-diphosphate</name>
        <dbReference type="ChEBI" id="CHEBI:58017"/>
    </ligand>
</feature>
<dbReference type="CDD" id="cd01743">
    <property type="entry name" value="GATase1_Anthranilate_Synthase"/>
    <property type="match status" value="1"/>
</dbReference>
<feature type="domain" description="Glutamine amidotransferase" evidence="11">
    <location>
        <begin position="3"/>
        <end position="186"/>
    </location>
</feature>
<dbReference type="Gene3D" id="1.20.970.10">
    <property type="entry name" value="Transferase, Pyrimidine Nucleoside Phosphorylase, Chain C"/>
    <property type="match status" value="1"/>
</dbReference>
<comment type="pathway">
    <text evidence="1 10">Amino-acid biosynthesis; L-tryptophan biosynthesis; L-tryptophan from chorismate: step 2/5.</text>
</comment>
<gene>
    <name evidence="10" type="primary">trpD</name>
    <name evidence="14" type="ORF">ENK44_11785</name>
</gene>
<evidence type="ECO:0000259" key="11">
    <source>
        <dbReference type="Pfam" id="PF00117"/>
    </source>
</evidence>
<dbReference type="EMBL" id="DRQG01000109">
    <property type="protein sequence ID" value="HGY56380.1"/>
    <property type="molecule type" value="Genomic_DNA"/>
</dbReference>
<evidence type="ECO:0000256" key="8">
    <source>
        <dbReference type="ARBA" id="ARBA00052328"/>
    </source>
</evidence>
<feature type="binding site" evidence="10">
    <location>
        <position position="359"/>
    </location>
    <ligand>
        <name>anthranilate</name>
        <dbReference type="ChEBI" id="CHEBI:16567"/>
        <label>2</label>
    </ligand>
</feature>
<dbReference type="SUPFAM" id="SSF52317">
    <property type="entry name" value="Class I glutamine amidotransferase-like"/>
    <property type="match status" value="1"/>
</dbReference>
<dbReference type="GO" id="GO:0000287">
    <property type="term" value="F:magnesium ion binding"/>
    <property type="evidence" value="ECO:0007669"/>
    <property type="project" value="UniProtKB-UniRule"/>
</dbReference>
<evidence type="ECO:0000256" key="2">
    <source>
        <dbReference type="ARBA" id="ARBA00022605"/>
    </source>
</evidence>
<dbReference type="Pfam" id="PF00591">
    <property type="entry name" value="Glycos_transf_3"/>
    <property type="match status" value="1"/>
</dbReference>
<dbReference type="GO" id="GO:0004048">
    <property type="term" value="F:anthranilate phosphoribosyltransferase activity"/>
    <property type="evidence" value="ECO:0007669"/>
    <property type="project" value="UniProtKB-UniRule"/>
</dbReference>
<dbReference type="GO" id="GO:0005829">
    <property type="term" value="C:cytosol"/>
    <property type="evidence" value="ECO:0007669"/>
    <property type="project" value="TreeGrafter"/>
</dbReference>
<evidence type="ECO:0000256" key="9">
    <source>
        <dbReference type="ARBA" id="ARBA00061188"/>
    </source>
</evidence>
<keyword evidence="2 10" id="KW-0028">Amino-acid biosynthesis</keyword>
<dbReference type="InterPro" id="IPR035902">
    <property type="entry name" value="Nuc_phospho_transferase"/>
</dbReference>
<feature type="binding site" evidence="10">
    <location>
        <position position="419"/>
    </location>
    <ligand>
        <name>Mg(2+)</name>
        <dbReference type="ChEBI" id="CHEBI:18420"/>
        <label>2</label>
    </ligand>
</feature>
<dbReference type="NCBIfam" id="TIGR00566">
    <property type="entry name" value="trpG_papA"/>
    <property type="match status" value="1"/>
</dbReference>
<dbReference type="NCBIfam" id="TIGR01245">
    <property type="entry name" value="trpD"/>
    <property type="match status" value="1"/>
</dbReference>
<comment type="caution">
    <text evidence="14">The sequence shown here is derived from an EMBL/GenBank/DDBJ whole genome shotgun (WGS) entry which is preliminary data.</text>
</comment>
<reference evidence="14" key="1">
    <citation type="journal article" date="2020" name="mSystems">
        <title>Genome- and Community-Level Interaction Insights into Carbon Utilization and Element Cycling Functions of Hydrothermarchaeota in Hydrothermal Sediment.</title>
        <authorList>
            <person name="Zhou Z."/>
            <person name="Liu Y."/>
            <person name="Xu W."/>
            <person name="Pan J."/>
            <person name="Luo Z.H."/>
            <person name="Li M."/>
        </authorList>
    </citation>
    <scope>NUCLEOTIDE SEQUENCE [LARGE SCALE GENOMIC DNA]</scope>
    <source>
        <strain evidence="14">HyVt-577</strain>
    </source>
</reference>
<feature type="binding site" evidence="10">
    <location>
        <begin position="276"/>
        <end position="277"/>
    </location>
    <ligand>
        <name>5-phospho-alpha-D-ribose 1-diphosphate</name>
        <dbReference type="ChEBI" id="CHEBI:58017"/>
    </ligand>
</feature>
<proteinExistence type="inferred from homology"/>
<dbReference type="NCBIfam" id="NF011201">
    <property type="entry name" value="PRK14607.1"/>
    <property type="match status" value="1"/>
</dbReference>
<comment type="function">
    <text evidence="10">Catalyzes the transfer of the phosphoribosyl group of 5-phosphorylribose-1-pyrophosphate (PRPP) to anthranilate to yield N-(5'-phosphoribosyl)-anthranilate (PRA).</text>
</comment>
<comment type="cofactor">
    <cofactor evidence="10">
        <name>Mg(2+)</name>
        <dbReference type="ChEBI" id="CHEBI:18420"/>
    </cofactor>
    <text evidence="10">Binds 2 magnesium ions per monomer.</text>
</comment>
<dbReference type="PRINTS" id="PR00096">
    <property type="entry name" value="GATASE"/>
</dbReference>
<evidence type="ECO:0000256" key="3">
    <source>
        <dbReference type="ARBA" id="ARBA00022676"/>
    </source>
</evidence>
<dbReference type="Gene3D" id="3.40.1030.10">
    <property type="entry name" value="Nucleoside phosphorylase/phosphoribosyltransferase catalytic domain"/>
    <property type="match status" value="1"/>
</dbReference>
<feature type="binding site" evidence="10">
    <location>
        <position position="313"/>
    </location>
    <ligand>
        <name>5-phospho-alpha-D-ribose 1-diphosphate</name>
        <dbReference type="ChEBI" id="CHEBI:58017"/>
    </ligand>
</feature>
<comment type="similarity">
    <text evidence="9">In the C-terminal section; belongs to the anthranilate phosphoribosyltransferase family.</text>
</comment>
<feature type="domain" description="Glycosyl transferase family 3 N-terminal" evidence="13">
    <location>
        <begin position="196"/>
        <end position="256"/>
    </location>
</feature>
<dbReference type="PRINTS" id="PR00097">
    <property type="entry name" value="ANTSNTHASEII"/>
</dbReference>
<keyword evidence="4 10" id="KW-0808">Transferase</keyword>
<keyword evidence="5 10" id="KW-0822">Tryptophan biosynthesis</keyword>
<dbReference type="InterPro" id="IPR000312">
    <property type="entry name" value="Glycosyl_Trfase_fam3"/>
</dbReference>
<comment type="similarity">
    <text evidence="10">Belongs to the anthranilate phosphoribosyltransferase family.</text>
</comment>
<dbReference type="HAMAP" id="MF_00211">
    <property type="entry name" value="TrpD"/>
    <property type="match status" value="1"/>
</dbReference>
<dbReference type="FunFam" id="3.40.1030.10:FF:000002">
    <property type="entry name" value="Anthranilate phosphoribosyltransferase"/>
    <property type="match status" value="1"/>
</dbReference>
<dbReference type="PANTHER" id="PTHR43285">
    <property type="entry name" value="ANTHRANILATE PHOSPHORIBOSYLTRANSFERASE"/>
    <property type="match status" value="1"/>
</dbReference>
<dbReference type="SUPFAM" id="SSF52418">
    <property type="entry name" value="Nucleoside phosphorylase/phosphoribosyltransferase catalytic domain"/>
    <property type="match status" value="1"/>
</dbReference>
<feature type="binding site" evidence="10">
    <location>
        <begin position="283"/>
        <end position="286"/>
    </location>
    <ligand>
        <name>5-phospho-alpha-D-ribose 1-diphosphate</name>
        <dbReference type="ChEBI" id="CHEBI:58017"/>
    </ligand>
</feature>
<evidence type="ECO:0000256" key="6">
    <source>
        <dbReference type="ARBA" id="ARBA00022962"/>
    </source>
</evidence>
<evidence type="ECO:0000256" key="7">
    <source>
        <dbReference type="ARBA" id="ARBA00023141"/>
    </source>
</evidence>
<dbReference type="Pfam" id="PF02885">
    <property type="entry name" value="Glycos_trans_3N"/>
    <property type="match status" value="1"/>
</dbReference>
<dbReference type="InterPro" id="IPR005940">
    <property type="entry name" value="Anthranilate_Pribosyl_Tfrase"/>
</dbReference>
<sequence length="533" mass="58331">MILMVDNYDSFTYNIVQYFLQLGEQVKVIRNDELSVDEILSLDFDRLVISPGPGGPEDTGVTRELIRRTAGKKPILGVCLGHQTIAHVFGAKIVSARRIMHGKSDIIQHNGRSLFSDVVNPLKVIRYHSLVVDPASLPDELEVTATGSDGEIMAIRHKKLPVEGVQFHPESIGSEEGLKLLKNFLKEEKTMHSVNRLLKKIVGGNHLDESESGAFMEQITEGKVTPAQVGSFLTALTMRKTSVEELTGFTKVLRDKVVALNLPDNISLLDTCGTGGDGSGTFNISTAAAFVVAGAGIKVAKHGNRSITSKSGSADVLEKLGVKIDLTPEQAVQALQDYGFAFLFAPNYHPAFRHIMGPRRELGFRTVFNLMGPMLNPAKVKYQVMGVFSDEYMREIAVTLKNLGVESALIVHSFDGLDEFSLCDKTRVTELRDGWIKDWVFDPLDYGFSYCRHEDLKGGDADENADIIRSILSGDEGFKKDIVLINAAAAIYTIGMAGDFEEALQRARTSIESGAANAVLQNLIHFSRTAGEA</sequence>
<dbReference type="FunFam" id="3.40.50.880:FF:000003">
    <property type="entry name" value="Anthranilate synthase component II"/>
    <property type="match status" value="1"/>
</dbReference>
<evidence type="ECO:0000256" key="10">
    <source>
        <dbReference type="HAMAP-Rule" id="MF_00211"/>
    </source>
</evidence>
<feature type="binding site" evidence="10">
    <location>
        <position position="419"/>
    </location>
    <ligand>
        <name>Mg(2+)</name>
        <dbReference type="ChEBI" id="CHEBI:18420"/>
        <label>1</label>
    </ligand>
</feature>
<organism evidence="14">
    <name type="scientific">Caldithrix abyssi</name>
    <dbReference type="NCBI Taxonomy" id="187145"/>
    <lineage>
        <taxon>Bacteria</taxon>
        <taxon>Pseudomonadati</taxon>
        <taxon>Calditrichota</taxon>
        <taxon>Calditrichia</taxon>
        <taxon>Calditrichales</taxon>
        <taxon>Calditrichaceae</taxon>
        <taxon>Caldithrix</taxon>
    </lineage>
</organism>
<evidence type="ECO:0000313" key="14">
    <source>
        <dbReference type="EMBL" id="HGY56380.1"/>
    </source>
</evidence>
<dbReference type="GO" id="GO:0000162">
    <property type="term" value="P:L-tryptophan biosynthetic process"/>
    <property type="evidence" value="ECO:0007669"/>
    <property type="project" value="UniProtKB-UniRule"/>
</dbReference>
<dbReference type="EC" id="2.4.2.18" evidence="10"/>
<keyword evidence="14" id="KW-0456">Lyase</keyword>
<feature type="binding site" evidence="10">
    <location>
        <position position="285"/>
    </location>
    <ligand>
        <name>Mg(2+)</name>
        <dbReference type="ChEBI" id="CHEBI:18420"/>
        <label>1</label>
    </ligand>
</feature>
<feature type="binding site" evidence="10">
    <location>
        <position position="281"/>
    </location>
    <ligand>
        <name>5-phospho-alpha-D-ribose 1-diphosphate</name>
        <dbReference type="ChEBI" id="CHEBI:58017"/>
    </ligand>
</feature>
<keyword evidence="6" id="KW-0315">Glutamine amidotransferase</keyword>
<comment type="catalytic activity">
    <reaction evidence="8 10">
        <text>N-(5-phospho-beta-D-ribosyl)anthranilate + diphosphate = 5-phospho-alpha-D-ribose 1-diphosphate + anthranilate</text>
        <dbReference type="Rhea" id="RHEA:11768"/>
        <dbReference type="ChEBI" id="CHEBI:16567"/>
        <dbReference type="ChEBI" id="CHEBI:18277"/>
        <dbReference type="ChEBI" id="CHEBI:33019"/>
        <dbReference type="ChEBI" id="CHEBI:58017"/>
        <dbReference type="EC" id="2.4.2.18"/>
    </reaction>
</comment>
<comment type="caution">
    <text evidence="10">Lacks conserved residue(s) required for the propagation of feature annotation.</text>
</comment>
<feature type="binding site" evidence="10">
    <location>
        <begin position="301"/>
        <end position="309"/>
    </location>
    <ligand>
        <name>5-phospho-alpha-D-ribose 1-diphosphate</name>
        <dbReference type="ChEBI" id="CHEBI:58017"/>
    </ligand>
</feature>
<evidence type="ECO:0000256" key="5">
    <source>
        <dbReference type="ARBA" id="ARBA00022822"/>
    </source>
</evidence>
<feature type="binding site" evidence="10">
    <location>
        <position position="418"/>
    </location>
    <ligand>
        <name>Mg(2+)</name>
        <dbReference type="ChEBI" id="CHEBI:18420"/>
        <label>2</label>
    </ligand>
</feature>
<feature type="binding site" evidence="10">
    <location>
        <position position="273"/>
    </location>
    <ligand>
        <name>anthranilate</name>
        <dbReference type="ChEBI" id="CHEBI:16567"/>
        <label>1</label>
    </ligand>
</feature>
<dbReference type="PRINTS" id="PR00099">
    <property type="entry name" value="CPSGATASE"/>
</dbReference>
<dbReference type="Gene3D" id="3.40.50.880">
    <property type="match status" value="1"/>
</dbReference>
<dbReference type="PANTHER" id="PTHR43285:SF2">
    <property type="entry name" value="ANTHRANILATE PHOSPHORIBOSYLTRANSFERASE"/>
    <property type="match status" value="1"/>
</dbReference>
<dbReference type="GO" id="GO:0016829">
    <property type="term" value="F:lyase activity"/>
    <property type="evidence" value="ECO:0007669"/>
    <property type="project" value="UniProtKB-KW"/>
</dbReference>
<feature type="binding site" evidence="10">
    <location>
        <position position="304"/>
    </location>
    <ligand>
        <name>anthranilate</name>
        <dbReference type="ChEBI" id="CHEBI:16567"/>
        <label>1</label>
    </ligand>
</feature>
<name>A0A7V4U1N0_CALAY</name>
<dbReference type="InterPro" id="IPR017459">
    <property type="entry name" value="Glycosyl_Trfase_fam3_N_dom"/>
</dbReference>
<keyword evidence="10" id="KW-0460">Magnesium</keyword>
<dbReference type="PROSITE" id="PS51273">
    <property type="entry name" value="GATASE_TYPE_1"/>
    <property type="match status" value="1"/>
</dbReference>
<feature type="domain" description="Glycosyl transferase family 3" evidence="12">
    <location>
        <begin position="268"/>
        <end position="516"/>
    </location>
</feature>
<dbReference type="InterPro" id="IPR036320">
    <property type="entry name" value="Glycosyl_Trfase_fam3_N_dom_sf"/>
</dbReference>
<evidence type="ECO:0000256" key="1">
    <source>
        <dbReference type="ARBA" id="ARBA00004907"/>
    </source>
</evidence>
<dbReference type="InterPro" id="IPR017926">
    <property type="entry name" value="GATASE"/>
</dbReference>
<accession>A0A7V4U1N0</accession>
<dbReference type="Pfam" id="PF00117">
    <property type="entry name" value="GATase"/>
    <property type="match status" value="1"/>
</dbReference>
<dbReference type="InterPro" id="IPR006221">
    <property type="entry name" value="TrpG/PapA_dom"/>
</dbReference>
<keyword evidence="7 10" id="KW-0057">Aromatic amino acid biosynthesis</keyword>
<comment type="subunit">
    <text evidence="10">Homodimer.</text>
</comment>
<evidence type="ECO:0000256" key="4">
    <source>
        <dbReference type="ARBA" id="ARBA00022679"/>
    </source>
</evidence>
<dbReference type="Proteomes" id="UP000885779">
    <property type="component" value="Unassembled WGS sequence"/>
</dbReference>